<evidence type="ECO:0000259" key="2">
    <source>
        <dbReference type="Pfam" id="PF22879"/>
    </source>
</evidence>
<organism evidence="3 4">
    <name type="scientific">Paracoccus suum</name>
    <dbReference type="NCBI Taxonomy" id="2259340"/>
    <lineage>
        <taxon>Bacteria</taxon>
        <taxon>Pseudomonadati</taxon>
        <taxon>Pseudomonadota</taxon>
        <taxon>Alphaproteobacteria</taxon>
        <taxon>Rhodobacterales</taxon>
        <taxon>Paracoccaceae</taxon>
        <taxon>Paracoccus</taxon>
    </lineage>
</organism>
<feature type="domain" description="Abortive phage infection protein C-terminal" evidence="1">
    <location>
        <begin position="241"/>
        <end position="562"/>
    </location>
</feature>
<reference evidence="4" key="1">
    <citation type="submission" date="2018-07" db="EMBL/GenBank/DDBJ databases">
        <title>Genome sequencing of Paracoccus sp. SC2-6.</title>
        <authorList>
            <person name="Heo J."/>
            <person name="Kim S.-J."/>
            <person name="Kwon S.-W."/>
        </authorList>
    </citation>
    <scope>NUCLEOTIDE SEQUENCE [LARGE SCALE GENOMIC DNA]</scope>
    <source>
        <strain evidence="4">SC2-6</strain>
    </source>
</reference>
<accession>A0A344PHX7</accession>
<dbReference type="Pfam" id="PF10592">
    <property type="entry name" value="AIPR"/>
    <property type="match status" value="1"/>
</dbReference>
<dbReference type="AlphaFoldDB" id="A0A344PHX7"/>
<proteinExistence type="predicted"/>
<evidence type="ECO:0000313" key="4">
    <source>
        <dbReference type="Proteomes" id="UP000252023"/>
    </source>
</evidence>
<dbReference type="Pfam" id="PF22879">
    <property type="entry name" value="AIPR_N"/>
    <property type="match status" value="1"/>
</dbReference>
<dbReference type="Proteomes" id="UP000252023">
    <property type="component" value="Chromosome"/>
</dbReference>
<gene>
    <name evidence="3" type="ORF">DRW48_04080</name>
</gene>
<feature type="domain" description="Abortive infection phage resistance protein N-terminal" evidence="2">
    <location>
        <begin position="32"/>
        <end position="183"/>
    </location>
</feature>
<sequence>MNQLVEFNQDLVAELREECAETDLPLEDVAFDRLCETLEAEGEIETSDRCAYRGAASGKSLRIDGHGGDPRETDGILSVIVCEVFDDEQPPTLNAADAKKHFGHLINFVAAVRRREFRDQLHIESPEFGVAMMIAESWSSVTKVKLILVTNAIYSARTDAVVAGSISDIPVTYNIWDLTRLHRVETTGSKEKIVVKFAEDFGGGLPALRASGPESELPSYLAVIRGKQLADIYDKWGARMLESNIRSFIQARRKSVNEGIRDTIKGEPEMFFSYNNGLSATADAVDIEMDGAGAHILSAKNLQIVNGGQTTASLHAALKHSPENLDRVHVQIKLTVVPSESSEQVVPNISKYANSQNKVSVADFFSNHPFHMRMEGYSRRVSAPPAPGMNRQTKWFYERARGQYQVERAKLGGADRKRFDSEHPKAQLFAKTDLAKVELSFRMRPDTVSKGAQKNFAAFASEIGEAWAASDRKYDETWFKRLIAKVIIFRALEKAVPRQEWYPGGYRANIVTYGIAKLAHDVEKGGKVLDLDRVWNDQSVPEALMKTFLIACEAAADVITTTDSGIRNISEWAKKQGCWSSVARAEVAYDGGLEDFLIEPQDARAAERDGRREEAMISGIEAQSKVIALGSAFWGRLREWTSASPSFSMKNDGILKACSQQERRLPSERQCILAVEILGRAREEGYVDDEETPRIRISGKVRSH</sequence>
<dbReference type="KEGG" id="pars:DRW48_04080"/>
<dbReference type="RefSeq" id="WP_114075301.1">
    <property type="nucleotide sequence ID" value="NZ_CP030918.1"/>
</dbReference>
<keyword evidence="4" id="KW-1185">Reference proteome</keyword>
<dbReference type="InterPro" id="IPR018891">
    <property type="entry name" value="AIPR_C"/>
</dbReference>
<dbReference type="EMBL" id="CP030918">
    <property type="protein sequence ID" value="AXC48982.1"/>
    <property type="molecule type" value="Genomic_DNA"/>
</dbReference>
<dbReference type="OrthoDB" id="9806213at2"/>
<dbReference type="InterPro" id="IPR055101">
    <property type="entry name" value="AIPR_N"/>
</dbReference>
<name>A0A344PHX7_9RHOB</name>
<evidence type="ECO:0000313" key="3">
    <source>
        <dbReference type="EMBL" id="AXC48982.1"/>
    </source>
</evidence>
<evidence type="ECO:0000259" key="1">
    <source>
        <dbReference type="Pfam" id="PF10592"/>
    </source>
</evidence>
<evidence type="ECO:0008006" key="5">
    <source>
        <dbReference type="Google" id="ProtNLM"/>
    </source>
</evidence>
<protein>
    <recommendedName>
        <fullName evidence="5">AIPR protein</fullName>
    </recommendedName>
</protein>